<evidence type="ECO:0000313" key="2">
    <source>
        <dbReference type="Proteomes" id="UP001631957"/>
    </source>
</evidence>
<sequence length="111" mass="12366">MTASADSGLPLDDVLDLSAALDLVDAKIELLSEYKLKYPQDYTPDGIRSMNGEVEQLHQLRTRLMDLRARREAESSALRRRRCPDRLVAVRASNQARYAAVPPCRVVTPAG</sequence>
<dbReference type="EMBL" id="JBJVNI010000017">
    <property type="protein sequence ID" value="MFM9612839.1"/>
    <property type="molecule type" value="Genomic_DNA"/>
</dbReference>
<organism evidence="1 2">
    <name type="scientific">Streptomyces niveiscabiei</name>
    <dbReference type="NCBI Taxonomy" id="164115"/>
    <lineage>
        <taxon>Bacteria</taxon>
        <taxon>Bacillati</taxon>
        <taxon>Actinomycetota</taxon>
        <taxon>Actinomycetes</taxon>
        <taxon>Kitasatosporales</taxon>
        <taxon>Streptomycetaceae</taxon>
        <taxon>Streptomyces</taxon>
    </lineage>
</organism>
<dbReference type="Proteomes" id="UP001631957">
    <property type="component" value="Unassembled WGS sequence"/>
</dbReference>
<gene>
    <name evidence="1" type="ORF">ACKI18_29570</name>
</gene>
<protein>
    <submittedName>
        <fullName evidence="1">Uncharacterized protein</fullName>
    </submittedName>
</protein>
<evidence type="ECO:0000313" key="1">
    <source>
        <dbReference type="EMBL" id="MFM9612839.1"/>
    </source>
</evidence>
<keyword evidence="2" id="KW-1185">Reference proteome</keyword>
<reference evidence="1 2" key="1">
    <citation type="submission" date="2024-12" db="EMBL/GenBank/DDBJ databases">
        <title>Forecasting of Potato common scab and diversities of Pathogenic streptomyces spp. in china.</title>
        <authorList>
            <person name="Handique U."/>
            <person name="Wu J."/>
        </authorList>
    </citation>
    <scope>NUCLEOTIDE SEQUENCE [LARGE SCALE GENOMIC DNA]</scope>
    <source>
        <strain evidence="1 2">ZRIMU1530</strain>
    </source>
</reference>
<dbReference type="RefSeq" id="WP_409111092.1">
    <property type="nucleotide sequence ID" value="NZ_JBJVNI010000017.1"/>
</dbReference>
<proteinExistence type="predicted"/>
<accession>A0ABW9HXK1</accession>
<name>A0ABW9HXK1_9ACTN</name>
<comment type="caution">
    <text evidence="1">The sequence shown here is derived from an EMBL/GenBank/DDBJ whole genome shotgun (WGS) entry which is preliminary data.</text>
</comment>